<proteinExistence type="predicted"/>
<dbReference type="InterPro" id="IPR032466">
    <property type="entry name" value="Metal_Hydrolase"/>
</dbReference>
<dbReference type="Gene3D" id="3.20.20.140">
    <property type="entry name" value="Metal-dependent hydrolases"/>
    <property type="match status" value="1"/>
</dbReference>
<gene>
    <name evidence="3" type="ORF">H8F23_16810</name>
</gene>
<dbReference type="Pfam" id="PF04909">
    <property type="entry name" value="Amidohydro_2"/>
    <property type="match status" value="1"/>
</dbReference>
<evidence type="ECO:0000313" key="4">
    <source>
        <dbReference type="Proteomes" id="UP000722111"/>
    </source>
</evidence>
<evidence type="ECO:0000256" key="1">
    <source>
        <dbReference type="ARBA" id="ARBA00023239"/>
    </source>
</evidence>
<evidence type="ECO:0000313" key="3">
    <source>
        <dbReference type="EMBL" id="MBF6034912.1"/>
    </source>
</evidence>
<dbReference type="InterPro" id="IPR032465">
    <property type="entry name" value="ACMSD"/>
</dbReference>
<evidence type="ECO:0000259" key="2">
    <source>
        <dbReference type="Pfam" id="PF04909"/>
    </source>
</evidence>
<dbReference type="PANTHER" id="PTHR21240:SF19">
    <property type="entry name" value="CATALYTIC_ HYDROLASE"/>
    <property type="match status" value="1"/>
</dbReference>
<dbReference type="RefSeq" id="WP_194935122.1">
    <property type="nucleotide sequence ID" value="NZ_JACOPX010000010.1"/>
</dbReference>
<organism evidence="3 4">
    <name type="scientific">Pseudomonas neuropathica</name>
    <dbReference type="NCBI Taxonomy" id="2730425"/>
    <lineage>
        <taxon>Bacteria</taxon>
        <taxon>Pseudomonadati</taxon>
        <taxon>Pseudomonadota</taxon>
        <taxon>Gammaproteobacteria</taxon>
        <taxon>Pseudomonadales</taxon>
        <taxon>Pseudomonadaceae</taxon>
        <taxon>Pseudomonas</taxon>
    </lineage>
</organism>
<accession>A0ABS0BKE0</accession>
<dbReference type="Proteomes" id="UP000722111">
    <property type="component" value="Unassembled WGS sequence"/>
</dbReference>
<reference evidence="3 4" key="1">
    <citation type="submission" date="2020-08" db="EMBL/GenBank/DDBJ databases">
        <title>Description of novel Pseudomonas species.</title>
        <authorList>
            <person name="Duman M."/>
            <person name="Mulet M."/>
            <person name="Altun S."/>
            <person name="Saticioglu I.B."/>
            <person name="Lalucat J."/>
            <person name="Garcia-Valdes E."/>
        </authorList>
    </citation>
    <scope>NUCLEOTIDE SEQUENCE [LARGE SCALE GENOMIC DNA]</scope>
    <source>
        <strain evidence="3 4">P155</strain>
    </source>
</reference>
<dbReference type="SUPFAM" id="SSF51556">
    <property type="entry name" value="Metallo-dependent hydrolases"/>
    <property type="match status" value="1"/>
</dbReference>
<keyword evidence="1" id="KW-0456">Lyase</keyword>
<feature type="domain" description="Amidohydrolase-related" evidence="2">
    <location>
        <begin position="66"/>
        <end position="253"/>
    </location>
</feature>
<dbReference type="EMBL" id="JACOPX010000010">
    <property type="protein sequence ID" value="MBF6034912.1"/>
    <property type="molecule type" value="Genomic_DNA"/>
</dbReference>
<keyword evidence="4" id="KW-1185">Reference proteome</keyword>
<sequence>MSRYSGPVFDAHVHTEFARADSLQAFKALQARFDIRASVTDSHNPGCDAGQLQALGVARCAVIAQPEWSPESLAQGLARGIYGAIKINLGFMHVHADDPRLMPLYALAREFDVPVLFHSGDTGWHRSKLKYAHPLSLDEVIVDHPDVNFVLVHSGNPWFTDAAVLAAKNHNVWLELSSIIEGSLSDVSQATLGRLMVEPIRWMLDYTGKPERFLFGSGWPSVDYPGYVAACASAIDEQYHRQVFFDNAARLFKWPAEGEPTCDARS</sequence>
<dbReference type="PANTHER" id="PTHR21240">
    <property type="entry name" value="2-AMINO-3-CARBOXYLMUCONATE-6-SEMIALDEHYDE DECARBOXYLASE"/>
    <property type="match status" value="1"/>
</dbReference>
<name>A0ABS0BKE0_9PSED</name>
<comment type="caution">
    <text evidence="3">The sequence shown here is derived from an EMBL/GenBank/DDBJ whole genome shotgun (WGS) entry which is preliminary data.</text>
</comment>
<protein>
    <submittedName>
        <fullName evidence="3">Amidohydrolase family protein</fullName>
    </submittedName>
</protein>
<dbReference type="InterPro" id="IPR006680">
    <property type="entry name" value="Amidohydro-rel"/>
</dbReference>